<dbReference type="EMBL" id="CP014163">
    <property type="protein sequence ID" value="AMB99648.1"/>
    <property type="molecule type" value="Genomic_DNA"/>
</dbReference>
<name>A0A0X8FLQ9_9LACT</name>
<dbReference type="Pfam" id="PF01966">
    <property type="entry name" value="HD"/>
    <property type="match status" value="1"/>
</dbReference>
<dbReference type="Gene3D" id="1.10.3210.10">
    <property type="entry name" value="Hypothetical protein af1432"/>
    <property type="match status" value="1"/>
</dbReference>
<organism evidence="7 8">
    <name type="scientific">Aerococcus urinaehominis</name>
    <dbReference type="NCBI Taxonomy" id="128944"/>
    <lineage>
        <taxon>Bacteria</taxon>
        <taxon>Bacillati</taxon>
        <taxon>Bacillota</taxon>
        <taxon>Bacilli</taxon>
        <taxon>Lactobacillales</taxon>
        <taxon>Aerococcaceae</taxon>
        <taxon>Aerococcus</taxon>
    </lineage>
</organism>
<keyword evidence="4 7" id="KW-0378">Hydrolase</keyword>
<evidence type="ECO:0000256" key="2">
    <source>
        <dbReference type="ARBA" id="ARBA00022723"/>
    </source>
</evidence>
<reference evidence="7 8" key="1">
    <citation type="journal article" date="2016" name="Genome Announc.">
        <title>Complete Genome Sequences of Aerococcus christensenii CCUG 28831T, Aerococcus sanguinicola CCUG 43001T, Aerococcus urinae CCUG 36881T, Aerococcus urinaeequi CCUG 28094T, Aerococcus urinaehominis CCUG 42038 BT, and Aerococcus viridans CCUG 4311T.</title>
        <authorList>
            <person name="Carkaci D."/>
            <person name="Dargis R."/>
            <person name="Nielsen X.C."/>
            <person name="Skovgaard O."/>
            <person name="Fuursted K."/>
            <person name="Christensen J.J."/>
        </authorList>
    </citation>
    <scope>NUCLEOTIDE SEQUENCE [LARGE SCALE GENOMIC DNA]</scope>
    <source>
        <strain evidence="7 8">CCUG42038B</strain>
    </source>
</reference>
<keyword evidence="3" id="KW-0547">Nucleotide-binding</keyword>
<sequence length="198" mass="22335">MAKYKLANISREDLVQQLEQRVKKKRFKHILRVEATAIKLAGQYGVDPEAASLAALLHDYAKEDSFDQVLVFAGHPGFDAAWQDYGSEIWHGPLAALIAQRDFEVSDMAVLQAVWGHTIGSRAMTDLAKVIYIADYIEPGRDFPGVDQARRLADQDLDQAVTFKMKRTLSHLIDQGQTIYPETLTVYNDWIATLDKEN</sequence>
<dbReference type="KEGG" id="auh:AWM75_06490"/>
<keyword evidence="8" id="KW-1185">Reference proteome</keyword>
<dbReference type="InterPro" id="IPR005249">
    <property type="entry name" value="YqeK"/>
</dbReference>
<dbReference type="PANTHER" id="PTHR35795:SF1">
    <property type="entry name" value="BIS(5'-NUCLEOSYL)-TETRAPHOSPHATASE, SYMMETRICAL"/>
    <property type="match status" value="1"/>
</dbReference>
<dbReference type="RefSeq" id="WP_067979813.1">
    <property type="nucleotide sequence ID" value="NZ_CP014163.1"/>
</dbReference>
<evidence type="ECO:0000313" key="7">
    <source>
        <dbReference type="EMBL" id="AMB99648.1"/>
    </source>
</evidence>
<accession>A0A0X8FLQ9</accession>
<gene>
    <name evidence="7" type="ORF">AWM75_06490</name>
</gene>
<dbReference type="InterPro" id="IPR006674">
    <property type="entry name" value="HD_domain"/>
</dbReference>
<protein>
    <recommendedName>
        <fullName evidence="1">bis(5'-nucleosyl)-tetraphosphatase (symmetrical)</fullName>
        <ecNumber evidence="1">3.6.1.41</ecNumber>
    </recommendedName>
</protein>
<dbReference type="SUPFAM" id="SSF109604">
    <property type="entry name" value="HD-domain/PDEase-like"/>
    <property type="match status" value="1"/>
</dbReference>
<keyword evidence="2" id="KW-0479">Metal-binding</keyword>
<evidence type="ECO:0000256" key="6">
    <source>
        <dbReference type="ARBA" id="ARBA00049417"/>
    </source>
</evidence>
<dbReference type="GO" id="GO:0000166">
    <property type="term" value="F:nucleotide binding"/>
    <property type="evidence" value="ECO:0007669"/>
    <property type="project" value="UniProtKB-KW"/>
</dbReference>
<dbReference type="AlphaFoldDB" id="A0A0X8FLQ9"/>
<proteinExistence type="predicted"/>
<evidence type="ECO:0000313" key="8">
    <source>
        <dbReference type="Proteomes" id="UP000062260"/>
    </source>
</evidence>
<comment type="catalytic activity">
    <reaction evidence="6">
        <text>P(1),P(4)-bis(5'-adenosyl) tetraphosphate + H2O = 2 ADP + 2 H(+)</text>
        <dbReference type="Rhea" id="RHEA:24252"/>
        <dbReference type="ChEBI" id="CHEBI:15377"/>
        <dbReference type="ChEBI" id="CHEBI:15378"/>
        <dbReference type="ChEBI" id="CHEBI:58141"/>
        <dbReference type="ChEBI" id="CHEBI:456216"/>
        <dbReference type="EC" id="3.6.1.41"/>
    </reaction>
</comment>
<dbReference type="SMART" id="SM00471">
    <property type="entry name" value="HDc"/>
    <property type="match status" value="1"/>
</dbReference>
<evidence type="ECO:0000256" key="1">
    <source>
        <dbReference type="ARBA" id="ARBA00012506"/>
    </source>
</evidence>
<dbReference type="NCBIfam" id="TIGR00277">
    <property type="entry name" value="HDIG"/>
    <property type="match status" value="1"/>
</dbReference>
<reference evidence="8" key="2">
    <citation type="submission" date="2016-01" db="EMBL/GenBank/DDBJ databases">
        <title>Six Aerococcus type strain genome sequencing and assembly using PacBio and Illumina Hiseq.</title>
        <authorList>
            <person name="Carkaci D."/>
            <person name="Dargis R."/>
            <person name="Nielsen X.C."/>
            <person name="Skovgaard O."/>
            <person name="Fuursted K."/>
            <person name="Christensen J.J."/>
        </authorList>
    </citation>
    <scope>NUCLEOTIDE SEQUENCE [LARGE SCALE GENOMIC DNA]</scope>
    <source>
        <strain evidence="8">CCUG42038B</strain>
    </source>
</reference>
<dbReference type="CDD" id="cd00077">
    <property type="entry name" value="HDc"/>
    <property type="match status" value="1"/>
</dbReference>
<dbReference type="GO" id="GO:0046872">
    <property type="term" value="F:metal ion binding"/>
    <property type="evidence" value="ECO:0007669"/>
    <property type="project" value="UniProtKB-KW"/>
</dbReference>
<dbReference type="InterPro" id="IPR003607">
    <property type="entry name" value="HD/PDEase_dom"/>
</dbReference>
<keyword evidence="5" id="KW-0408">Iron</keyword>
<dbReference type="InterPro" id="IPR006675">
    <property type="entry name" value="HDIG_dom"/>
</dbReference>
<dbReference type="OrthoDB" id="9782134at2"/>
<evidence type="ECO:0000256" key="5">
    <source>
        <dbReference type="ARBA" id="ARBA00023004"/>
    </source>
</evidence>
<dbReference type="InterPro" id="IPR051094">
    <property type="entry name" value="Diverse_Catalytic_Enzymes"/>
</dbReference>
<evidence type="ECO:0000256" key="4">
    <source>
        <dbReference type="ARBA" id="ARBA00022801"/>
    </source>
</evidence>
<dbReference type="NCBIfam" id="TIGR00488">
    <property type="entry name" value="bis(5'-nucleosyl)-tetraphosphatase (symmetrical) YqeK"/>
    <property type="match status" value="1"/>
</dbReference>
<evidence type="ECO:0000256" key="3">
    <source>
        <dbReference type="ARBA" id="ARBA00022741"/>
    </source>
</evidence>
<dbReference type="GO" id="GO:0008803">
    <property type="term" value="F:bis(5'-nucleosyl)-tetraphosphatase (symmetrical) activity"/>
    <property type="evidence" value="ECO:0007669"/>
    <property type="project" value="UniProtKB-EC"/>
</dbReference>
<dbReference type="Proteomes" id="UP000062260">
    <property type="component" value="Chromosome"/>
</dbReference>
<dbReference type="PANTHER" id="PTHR35795">
    <property type="entry name" value="SLR1885 PROTEIN"/>
    <property type="match status" value="1"/>
</dbReference>
<dbReference type="STRING" id="128944.AWM75_06490"/>
<dbReference type="EC" id="3.6.1.41" evidence="1"/>